<dbReference type="Proteomes" id="UP000800036">
    <property type="component" value="Unassembled WGS sequence"/>
</dbReference>
<feature type="region of interest" description="Disordered" evidence="1">
    <location>
        <begin position="1"/>
        <end position="24"/>
    </location>
</feature>
<dbReference type="EMBL" id="ML976657">
    <property type="protein sequence ID" value="KAF1979671.1"/>
    <property type="molecule type" value="Genomic_DNA"/>
</dbReference>
<reference evidence="2" key="1">
    <citation type="journal article" date="2020" name="Stud. Mycol.">
        <title>101 Dothideomycetes genomes: a test case for predicting lifestyles and emergence of pathogens.</title>
        <authorList>
            <person name="Haridas S."/>
            <person name="Albert R."/>
            <person name="Binder M."/>
            <person name="Bloem J."/>
            <person name="Labutti K."/>
            <person name="Salamov A."/>
            <person name="Andreopoulos B."/>
            <person name="Baker S."/>
            <person name="Barry K."/>
            <person name="Bills G."/>
            <person name="Bluhm B."/>
            <person name="Cannon C."/>
            <person name="Castanera R."/>
            <person name="Culley D."/>
            <person name="Daum C."/>
            <person name="Ezra D."/>
            <person name="Gonzalez J."/>
            <person name="Henrissat B."/>
            <person name="Kuo A."/>
            <person name="Liang C."/>
            <person name="Lipzen A."/>
            <person name="Lutzoni F."/>
            <person name="Magnuson J."/>
            <person name="Mondo S."/>
            <person name="Nolan M."/>
            <person name="Ohm R."/>
            <person name="Pangilinan J."/>
            <person name="Park H.-J."/>
            <person name="Ramirez L."/>
            <person name="Alfaro M."/>
            <person name="Sun H."/>
            <person name="Tritt A."/>
            <person name="Yoshinaga Y."/>
            <person name="Zwiers L.-H."/>
            <person name="Turgeon B."/>
            <person name="Goodwin S."/>
            <person name="Spatafora J."/>
            <person name="Crous P."/>
            <person name="Grigoriev I."/>
        </authorList>
    </citation>
    <scope>NUCLEOTIDE SEQUENCE</scope>
    <source>
        <strain evidence="2">CBS 107.79</strain>
    </source>
</reference>
<sequence length="156" mass="16788">MGGLGRGGVAEEFAGGSRRSGRGAMAITPKQGVGYAGRRGGLWVRWVGAGAVLRRVVGGELGGKSLEEEAREDGEWENGEWEERNTKSLEEEFREVGEWPEACLSDEDEETWGSGSDVYADSDASLGKVEWEDYGEGDEGWWVVLGLEGEGEGDAV</sequence>
<evidence type="ECO:0000313" key="2">
    <source>
        <dbReference type="EMBL" id="KAF1979671.1"/>
    </source>
</evidence>
<protein>
    <submittedName>
        <fullName evidence="2">Uncharacterized protein</fullName>
    </submittedName>
</protein>
<evidence type="ECO:0000256" key="1">
    <source>
        <dbReference type="SAM" id="MobiDB-lite"/>
    </source>
</evidence>
<accession>A0A6A5VR06</accession>
<feature type="region of interest" description="Disordered" evidence="1">
    <location>
        <begin position="66"/>
        <end position="87"/>
    </location>
</feature>
<gene>
    <name evidence="2" type="ORF">BU23DRAFT_102523</name>
</gene>
<evidence type="ECO:0000313" key="3">
    <source>
        <dbReference type="Proteomes" id="UP000800036"/>
    </source>
</evidence>
<feature type="compositionally biased region" description="Acidic residues" evidence="1">
    <location>
        <begin position="69"/>
        <end position="80"/>
    </location>
</feature>
<proteinExistence type="predicted"/>
<dbReference type="AlphaFoldDB" id="A0A6A5VR06"/>
<organism evidence="2 3">
    <name type="scientific">Bimuria novae-zelandiae CBS 107.79</name>
    <dbReference type="NCBI Taxonomy" id="1447943"/>
    <lineage>
        <taxon>Eukaryota</taxon>
        <taxon>Fungi</taxon>
        <taxon>Dikarya</taxon>
        <taxon>Ascomycota</taxon>
        <taxon>Pezizomycotina</taxon>
        <taxon>Dothideomycetes</taxon>
        <taxon>Pleosporomycetidae</taxon>
        <taxon>Pleosporales</taxon>
        <taxon>Massarineae</taxon>
        <taxon>Didymosphaeriaceae</taxon>
        <taxon>Bimuria</taxon>
    </lineage>
</organism>
<name>A0A6A5VR06_9PLEO</name>
<keyword evidence="3" id="KW-1185">Reference proteome</keyword>